<dbReference type="PANTHER" id="PTHR37822">
    <property type="entry name" value="SPORE PHOTOPRODUCT LYASE-RELATED"/>
    <property type="match status" value="1"/>
</dbReference>
<accession>A0A381TW86</accession>
<reference evidence="1" key="1">
    <citation type="submission" date="2018-05" db="EMBL/GenBank/DDBJ databases">
        <authorList>
            <person name="Lanie J.A."/>
            <person name="Ng W.-L."/>
            <person name="Kazmierczak K.M."/>
            <person name="Andrzejewski T.M."/>
            <person name="Davidsen T.M."/>
            <person name="Wayne K.J."/>
            <person name="Tettelin H."/>
            <person name="Glass J.I."/>
            <person name="Rusch D."/>
            <person name="Podicherti R."/>
            <person name="Tsui H.-C.T."/>
            <person name="Winkler M.E."/>
        </authorList>
    </citation>
    <scope>NUCLEOTIDE SEQUENCE</scope>
</reference>
<dbReference type="PANTHER" id="PTHR37822:SF2">
    <property type="entry name" value="SPORE PHOTOPRODUCT LYASE"/>
    <property type="match status" value="1"/>
</dbReference>
<feature type="non-terminal residue" evidence="1">
    <location>
        <position position="1"/>
    </location>
</feature>
<sequence length="268" mass="30146">VVALPGEAQPIIERFHLSLFKHSPFKTFRDAKKERWLVISGVGKDSSAQACAHLAEVSLTNASTAWLNVGVGGHKSLPIGTLLAAHKITDDTSGRTWYPPMIFDLPCNSSEVRTLKSESHNYPHDEIIEMEAAGFYEAASHYTSHELIHCLKVISDNEISPRLKYNAVPELLSECLDKIENISSQLMQLSREQGQLKKPHPEMDSFLEKWDFTATQTHQLRNLLQRWSALKRHENGFETAVNSCHNSKEVLALLSHRLDISQVNAETL</sequence>
<dbReference type="GO" id="GO:0009116">
    <property type="term" value="P:nucleoside metabolic process"/>
    <property type="evidence" value="ECO:0007669"/>
    <property type="project" value="InterPro"/>
</dbReference>
<name>A0A381TW86_9ZZZZ</name>
<dbReference type="SUPFAM" id="SSF53167">
    <property type="entry name" value="Purine and uridine phosphorylases"/>
    <property type="match status" value="1"/>
</dbReference>
<dbReference type="GO" id="GO:0003913">
    <property type="term" value="F:DNA photolyase activity"/>
    <property type="evidence" value="ECO:0007669"/>
    <property type="project" value="TreeGrafter"/>
</dbReference>
<protein>
    <recommendedName>
        <fullName evidence="2">Nucleoside phosphorylase domain-containing protein</fullName>
    </recommendedName>
</protein>
<dbReference type="EMBL" id="UINC01005276">
    <property type="protein sequence ID" value="SVA20270.1"/>
    <property type="molecule type" value="Genomic_DNA"/>
</dbReference>
<dbReference type="InterPro" id="IPR035994">
    <property type="entry name" value="Nucleoside_phosphorylase_sf"/>
</dbReference>
<proteinExistence type="predicted"/>
<dbReference type="GO" id="GO:0051539">
    <property type="term" value="F:4 iron, 4 sulfur cluster binding"/>
    <property type="evidence" value="ECO:0007669"/>
    <property type="project" value="TreeGrafter"/>
</dbReference>
<gene>
    <name evidence="1" type="ORF">METZ01_LOCUS73124</name>
</gene>
<evidence type="ECO:0008006" key="2">
    <source>
        <dbReference type="Google" id="ProtNLM"/>
    </source>
</evidence>
<evidence type="ECO:0000313" key="1">
    <source>
        <dbReference type="EMBL" id="SVA20270.1"/>
    </source>
</evidence>
<dbReference type="GO" id="GO:0042601">
    <property type="term" value="C:endospore-forming forespore"/>
    <property type="evidence" value="ECO:0007669"/>
    <property type="project" value="TreeGrafter"/>
</dbReference>
<dbReference type="Gene3D" id="3.40.50.1580">
    <property type="entry name" value="Nucleoside phosphorylase domain"/>
    <property type="match status" value="1"/>
</dbReference>
<dbReference type="InterPro" id="IPR049539">
    <property type="entry name" value="SPL"/>
</dbReference>
<organism evidence="1">
    <name type="scientific">marine metagenome</name>
    <dbReference type="NCBI Taxonomy" id="408172"/>
    <lineage>
        <taxon>unclassified sequences</taxon>
        <taxon>metagenomes</taxon>
        <taxon>ecological metagenomes</taxon>
    </lineage>
</organism>
<dbReference type="AlphaFoldDB" id="A0A381TW86"/>
<dbReference type="GO" id="GO:1904047">
    <property type="term" value="F:S-adenosyl-L-methionine binding"/>
    <property type="evidence" value="ECO:0007669"/>
    <property type="project" value="TreeGrafter"/>
</dbReference>